<dbReference type="Pfam" id="PF01968">
    <property type="entry name" value="Hydantoinase_A"/>
    <property type="match status" value="1"/>
</dbReference>
<dbReference type="AlphaFoldDB" id="A0A2P8PY97"/>
<dbReference type="GO" id="GO:0017168">
    <property type="term" value="F:5-oxoprolinase (ATP-hydrolyzing) activity"/>
    <property type="evidence" value="ECO:0007669"/>
    <property type="project" value="TreeGrafter"/>
</dbReference>
<organism evidence="4 5">
    <name type="scientific">Streptomyces dioscori</name>
    <dbReference type="NCBI Taxonomy" id="2109333"/>
    <lineage>
        <taxon>Bacteria</taxon>
        <taxon>Bacillati</taxon>
        <taxon>Actinomycetota</taxon>
        <taxon>Actinomycetes</taxon>
        <taxon>Kitasatosporales</taxon>
        <taxon>Streptomycetaceae</taxon>
        <taxon>Streptomyces</taxon>
        <taxon>Streptomyces aurantiacus group</taxon>
    </lineage>
</organism>
<dbReference type="EMBL" id="PYBJ01000027">
    <property type="protein sequence ID" value="PSM38951.1"/>
    <property type="molecule type" value="Genomic_DNA"/>
</dbReference>
<name>A0A2P8PY97_9ACTN</name>
<comment type="caution">
    <text evidence="4">The sequence shown here is derived from an EMBL/GenBank/DDBJ whole genome shotgun (WGS) entry which is preliminary data.</text>
</comment>
<feature type="domain" description="Hydantoinase/oxoprolinase N-terminal" evidence="2">
    <location>
        <begin position="5"/>
        <end position="193"/>
    </location>
</feature>
<evidence type="ECO:0000259" key="3">
    <source>
        <dbReference type="Pfam" id="PF19278"/>
    </source>
</evidence>
<reference evidence="4 5" key="1">
    <citation type="submission" date="2018-03" db="EMBL/GenBank/DDBJ databases">
        <title>Streptomyces dioscori sp. nov., a novel endophytic actinobacterium isolated from bulbil of Dioscorea bulbifera L.</title>
        <authorList>
            <person name="Zhikuan W."/>
        </authorList>
    </citation>
    <scope>NUCLEOTIDE SEQUENCE [LARGE SCALE GENOMIC DNA]</scope>
    <source>
        <strain evidence="4 5">A217</strain>
    </source>
</reference>
<feature type="domain" description="Acetophenone carboxylase-like C-terminal" evidence="3">
    <location>
        <begin position="518"/>
        <end position="691"/>
    </location>
</feature>
<evidence type="ECO:0000259" key="2">
    <source>
        <dbReference type="Pfam" id="PF05378"/>
    </source>
</evidence>
<dbReference type="InterPro" id="IPR043129">
    <property type="entry name" value="ATPase_NBD"/>
</dbReference>
<dbReference type="Proteomes" id="UP000240429">
    <property type="component" value="Unassembled WGS sequence"/>
</dbReference>
<feature type="domain" description="Hydantoinase A/oxoprolinase" evidence="1">
    <location>
        <begin position="214"/>
        <end position="501"/>
    </location>
</feature>
<protein>
    <submittedName>
        <fullName evidence="4">Hydantoinase</fullName>
    </submittedName>
</protein>
<evidence type="ECO:0000259" key="1">
    <source>
        <dbReference type="Pfam" id="PF01968"/>
    </source>
</evidence>
<gene>
    <name evidence="4" type="ORF">C6Y14_33520</name>
</gene>
<dbReference type="GO" id="GO:0006749">
    <property type="term" value="P:glutathione metabolic process"/>
    <property type="evidence" value="ECO:0007669"/>
    <property type="project" value="TreeGrafter"/>
</dbReference>
<dbReference type="InterPro" id="IPR008040">
    <property type="entry name" value="Hydant_A_N"/>
</dbReference>
<dbReference type="Pfam" id="PF19278">
    <property type="entry name" value="Hydant_A_C"/>
    <property type="match status" value="1"/>
</dbReference>
<dbReference type="Pfam" id="PF05378">
    <property type="entry name" value="Hydant_A_N"/>
    <property type="match status" value="1"/>
</dbReference>
<dbReference type="InterPro" id="IPR045079">
    <property type="entry name" value="Oxoprolinase-like"/>
</dbReference>
<dbReference type="PANTHER" id="PTHR11365:SF23">
    <property type="entry name" value="HYPOTHETICAL 5-OXOPROLINASE (EUROFUNG)-RELATED"/>
    <property type="match status" value="1"/>
</dbReference>
<sequence length="700" mass="74670">MSYALGIDVGGTFTDAVASDGAGRIVSAKTPTTPPHREVGVMRAIEEIAGELGIDIGELLSQTDYIAHGTTASINALVQGTVADVGLIATKGHRDSIYIMNAEGRTLGRSAHEIQDTLRQRKPAPLIPKHRALEVTERIDHAGKVLVPLDEDEVRDVARSLVDQGVEAIAVCLLWSFKNASHEQRIRELIHEIAPDMYVTLSSEVSPRIREFARTSTTIMNAQIGPRLRMYLTPLQKQLEDHGLKGPLLVMQSEGGTITADRAPEHAITTVGSVLSGGVIGGMRMAEQLGHRNVITTDVGGTTFLAGLIVDGEPVMAPGSVVNQFPINAATIRVHTIGSGGGALASVDAGGNLRLGPQSAEAVPGPACYGNGGTRPTNTDANLVLGILSPHGLLGGRKPLRMDLAREAIREHVADPLGLTVEEAAIAIHEVQNAQAGDLLRRSVVQAGYDPRDFVAYAFGGAGPAHCAGYCQDLGVREVVVPLGPVASAFSAYGLAASDIVLSAELSDPSSFPVDHTVLESHYARLEADLQRALDRQKVKFQEVVMQREIDLRYSMQVNELATTIPDNGFTERTGDEILERFEEQYERINGSGAGYREAGVQAITYRARAKASLDFPVVLPDIAPASTSDPAEALREERHVCLDSQTGYVPTPVYDYARLRAGHEITGPAIVDVPTTVVVVPAGVTGRVDRLGNLVLSYQ</sequence>
<dbReference type="InterPro" id="IPR049517">
    <property type="entry name" value="ACX-like_C"/>
</dbReference>
<accession>A0A2P8PY97</accession>
<proteinExistence type="predicted"/>
<dbReference type="OrthoDB" id="9768323at2"/>
<keyword evidence="5" id="KW-1185">Reference proteome</keyword>
<evidence type="ECO:0000313" key="4">
    <source>
        <dbReference type="EMBL" id="PSM38951.1"/>
    </source>
</evidence>
<evidence type="ECO:0000313" key="5">
    <source>
        <dbReference type="Proteomes" id="UP000240429"/>
    </source>
</evidence>
<dbReference type="GO" id="GO:0005829">
    <property type="term" value="C:cytosol"/>
    <property type="evidence" value="ECO:0007669"/>
    <property type="project" value="TreeGrafter"/>
</dbReference>
<dbReference type="SUPFAM" id="SSF53067">
    <property type="entry name" value="Actin-like ATPase domain"/>
    <property type="match status" value="1"/>
</dbReference>
<dbReference type="RefSeq" id="WP_107020648.1">
    <property type="nucleotide sequence ID" value="NZ_KZ679053.1"/>
</dbReference>
<dbReference type="PANTHER" id="PTHR11365">
    <property type="entry name" value="5-OXOPROLINASE RELATED"/>
    <property type="match status" value="1"/>
</dbReference>
<dbReference type="InterPro" id="IPR002821">
    <property type="entry name" value="Hydantoinase_A"/>
</dbReference>
<dbReference type="Gene3D" id="3.30.420.40">
    <property type="match status" value="1"/>
</dbReference>